<proteinExistence type="predicted"/>
<dbReference type="AlphaFoldDB" id="A0A167ZSQ0"/>
<feature type="domain" description="RRM" evidence="9">
    <location>
        <begin position="563"/>
        <end position="634"/>
    </location>
</feature>
<keyword evidence="3" id="KW-0747">Spliceosome</keyword>
<name>A0A167ZSQ0_9HYPO</name>
<dbReference type="InterPro" id="IPR006569">
    <property type="entry name" value="CID_dom"/>
</dbReference>
<evidence type="ECO:0000313" key="12">
    <source>
        <dbReference type="Proteomes" id="UP000076874"/>
    </source>
</evidence>
<feature type="compositionally biased region" description="Basic and acidic residues" evidence="8">
    <location>
        <begin position="494"/>
        <end position="516"/>
    </location>
</feature>
<dbReference type="GO" id="GO:0071006">
    <property type="term" value="C:U2-type catalytic step 1 spliceosome"/>
    <property type="evidence" value="ECO:0007669"/>
    <property type="project" value="TreeGrafter"/>
</dbReference>
<feature type="compositionally biased region" description="Gly residues" evidence="8">
    <location>
        <begin position="748"/>
        <end position="759"/>
    </location>
</feature>
<feature type="compositionally biased region" description="Low complexity" evidence="8">
    <location>
        <begin position="191"/>
        <end position="210"/>
    </location>
</feature>
<dbReference type="SMART" id="SM00360">
    <property type="entry name" value="RRM"/>
    <property type="match status" value="1"/>
</dbReference>
<dbReference type="Gene3D" id="1.25.40.90">
    <property type="match status" value="2"/>
</dbReference>
<protein>
    <submittedName>
        <fullName evidence="11">RNA-binding protein</fullName>
    </submittedName>
</protein>
<reference evidence="11 12" key="1">
    <citation type="journal article" date="2016" name="Genome Biol. Evol.">
        <title>Divergent and convergent evolution of fungal pathogenicity.</title>
        <authorList>
            <person name="Shang Y."/>
            <person name="Xiao G."/>
            <person name="Zheng P."/>
            <person name="Cen K."/>
            <person name="Zhan S."/>
            <person name="Wang C."/>
        </authorList>
    </citation>
    <scope>NUCLEOTIDE SEQUENCE [LARGE SCALE GENOMIC DNA]</scope>
    <source>
        <strain evidence="11 12">RCEF 264</strain>
    </source>
</reference>
<dbReference type="GO" id="GO:0006369">
    <property type="term" value="P:termination of RNA polymerase II transcription"/>
    <property type="evidence" value="ECO:0007669"/>
    <property type="project" value="UniProtKB-ARBA"/>
</dbReference>
<keyword evidence="5" id="KW-0508">mRNA splicing</keyword>
<keyword evidence="2" id="KW-0597">Phosphoprotein</keyword>
<evidence type="ECO:0000259" key="9">
    <source>
        <dbReference type="PROSITE" id="PS50102"/>
    </source>
</evidence>
<evidence type="ECO:0000256" key="3">
    <source>
        <dbReference type="ARBA" id="ARBA00022728"/>
    </source>
</evidence>
<evidence type="ECO:0000256" key="4">
    <source>
        <dbReference type="ARBA" id="ARBA00022884"/>
    </source>
</evidence>
<dbReference type="InterPro" id="IPR035979">
    <property type="entry name" value="RBD_domain_sf"/>
</dbReference>
<organism evidence="11 12">
    <name type="scientific">Niveomyces insectorum RCEF 264</name>
    <dbReference type="NCBI Taxonomy" id="1081102"/>
    <lineage>
        <taxon>Eukaryota</taxon>
        <taxon>Fungi</taxon>
        <taxon>Dikarya</taxon>
        <taxon>Ascomycota</taxon>
        <taxon>Pezizomycotina</taxon>
        <taxon>Sordariomycetes</taxon>
        <taxon>Hypocreomycetidae</taxon>
        <taxon>Hypocreales</taxon>
        <taxon>Cordycipitaceae</taxon>
        <taxon>Niveomyces</taxon>
    </lineage>
</organism>
<dbReference type="FunFam" id="1.25.40.90:FF:000026">
    <property type="entry name" value="RNA binding protein Nrd1"/>
    <property type="match status" value="1"/>
</dbReference>
<dbReference type="EMBL" id="AZHD01000001">
    <property type="protein sequence ID" value="OAA67864.1"/>
    <property type="molecule type" value="Genomic_DNA"/>
</dbReference>
<dbReference type="FunFam" id="3.30.70.330:FF:000397">
    <property type="entry name" value="RNA binding protein Nrd1"/>
    <property type="match status" value="1"/>
</dbReference>
<keyword evidence="6" id="KW-0539">Nucleus</keyword>
<dbReference type="Proteomes" id="UP000076874">
    <property type="component" value="Unassembled WGS sequence"/>
</dbReference>
<feature type="compositionally biased region" description="Pro residues" evidence="8">
    <location>
        <begin position="211"/>
        <end position="220"/>
    </location>
</feature>
<dbReference type="GO" id="GO:0017070">
    <property type="term" value="F:U6 snRNA binding"/>
    <property type="evidence" value="ECO:0007669"/>
    <property type="project" value="TreeGrafter"/>
</dbReference>
<evidence type="ECO:0000256" key="1">
    <source>
        <dbReference type="ARBA" id="ARBA00004123"/>
    </source>
</evidence>
<dbReference type="InterPro" id="IPR000504">
    <property type="entry name" value="RRM_dom"/>
</dbReference>
<feature type="region of interest" description="Disordered" evidence="8">
    <location>
        <begin position="269"/>
        <end position="363"/>
    </location>
</feature>
<dbReference type="GO" id="GO:0010629">
    <property type="term" value="P:negative regulation of gene expression"/>
    <property type="evidence" value="ECO:0007669"/>
    <property type="project" value="UniProtKB-ARBA"/>
</dbReference>
<feature type="region of interest" description="Disordered" evidence="8">
    <location>
        <begin position="459"/>
        <end position="550"/>
    </location>
</feature>
<dbReference type="Pfam" id="PF00076">
    <property type="entry name" value="RRM_1"/>
    <property type="match status" value="1"/>
</dbReference>
<evidence type="ECO:0000259" key="10">
    <source>
        <dbReference type="PROSITE" id="PS51391"/>
    </source>
</evidence>
<dbReference type="GO" id="GO:0031124">
    <property type="term" value="P:mRNA 3'-end processing"/>
    <property type="evidence" value="ECO:0007669"/>
    <property type="project" value="UniProtKB-ARBA"/>
</dbReference>
<keyword evidence="12" id="KW-1185">Reference proteome</keyword>
<feature type="compositionally biased region" description="Low complexity" evidence="8">
    <location>
        <begin position="302"/>
        <end position="320"/>
    </location>
</feature>
<dbReference type="CDD" id="cd16984">
    <property type="entry name" value="CID_Nrd1_like"/>
    <property type="match status" value="1"/>
</dbReference>
<dbReference type="GO" id="GO:0071007">
    <property type="term" value="C:U2-type catalytic step 2 spliceosome"/>
    <property type="evidence" value="ECO:0007669"/>
    <property type="project" value="TreeGrafter"/>
</dbReference>
<dbReference type="PROSITE" id="PS50102">
    <property type="entry name" value="RRM"/>
    <property type="match status" value="1"/>
</dbReference>
<dbReference type="SUPFAM" id="SSF54928">
    <property type="entry name" value="RNA-binding domain, RBD"/>
    <property type="match status" value="1"/>
</dbReference>
<evidence type="ECO:0000256" key="5">
    <source>
        <dbReference type="ARBA" id="ARBA00023187"/>
    </source>
</evidence>
<dbReference type="InterPro" id="IPR008942">
    <property type="entry name" value="ENTH_VHS"/>
</dbReference>
<feature type="region of interest" description="Disordered" evidence="8">
    <location>
        <begin position="183"/>
        <end position="221"/>
    </location>
</feature>
<dbReference type="PANTHER" id="PTHR14089:SF2">
    <property type="entry name" value="PRE-MRNA-SPLICING FACTOR CWC2"/>
    <property type="match status" value="1"/>
</dbReference>
<accession>A0A167ZSQ0</accession>
<comment type="caution">
    <text evidence="11">The sequence shown here is derived from an EMBL/GenBank/DDBJ whole genome shotgun (WGS) entry which is preliminary data.</text>
</comment>
<evidence type="ECO:0000256" key="7">
    <source>
        <dbReference type="PROSITE-ProRule" id="PRU00176"/>
    </source>
</evidence>
<dbReference type="InterPro" id="IPR048892">
    <property type="entry name" value="Nrd1_Seb1_dom2"/>
</dbReference>
<sequence>MSSAVAELEAGLQAMLNLKPPGVSGSRITSLTALCVGNIQKLYTHFKKAPGSHKLGVLYVVDSVTRKWLDQAKQQGQAVNASAPDGTYAAGVNRVTELIPILMNDILSTAPADQKLAGPANGLPNGPTNEKRKMLPPAVTKQNSLPWLRFPLAFGDKIRKLVDIWEKGQTFPTKLIESFKEKLNAQQPNASTTPPGSPPSSVFGADAGRPGAPPAGPPAIPANIMETLANLAKQSSAATAPPAPAATAAVSTPPTMAGLFGPSGANNSNNNYPAGLPPHLFSQLPHANAATPTNSQVLPIRQQPSAQQQQQPPPQQQQQPFSLPYGVPATGAPASNQLPAGFPGLPGVPQPQPQPQPQAQPQANVQQNLMFIQALLAQGLSLDQISGILSQIASGNAGANVAPPSLVPAAIAAAAAAANAGGGGASGMPSQYPYPGAQTSGTVPLPDWVNAATGVGRMDISRDQGYGGRSPPGRGRSRSRSPPYWDSSRRSPRGGRDEHGGRGDRDRGGRGRDYRQRSPAGGGGRRGRGSGSPHRAPAPPPPSEKWIEHDPTLPAGSIRVLSRTLFVGGVTIGEPELRSIFSRFGDVQTCIVNKEKRHAFVKMYTRKEAETAKAGMEYGSRSDDTGLRTRWGVGFGPRDCSDYAKGVSVIPIPKLTEADRKWLLTAPWGGSGGRPIVSGMVIEEPDIEIGAGVSSKAISRRMQTDRGGANGPRSTRREEELSHNGGEGRGGRPTRRGNGGGRDRRGGGGRGGEGSGSGGDELNYGDSAASNGYDGGHTTYANNDNSNNNGNGADASGGFPFGLTIGPNGMPIFPPGFTFPAPDQS</sequence>
<dbReference type="GO" id="GO:0000974">
    <property type="term" value="C:Prp19 complex"/>
    <property type="evidence" value="ECO:0007669"/>
    <property type="project" value="TreeGrafter"/>
</dbReference>
<gene>
    <name evidence="11" type="ORF">SPI_00059</name>
</gene>
<dbReference type="Pfam" id="PF21380">
    <property type="entry name" value="Nrd1-Seb1_dom2"/>
    <property type="match status" value="1"/>
</dbReference>
<feature type="domain" description="CID" evidence="10">
    <location>
        <begin position="1"/>
        <end position="187"/>
    </location>
</feature>
<dbReference type="GO" id="GO:0031126">
    <property type="term" value="P:sno(s)RNA 3'-end processing"/>
    <property type="evidence" value="ECO:0007669"/>
    <property type="project" value="UniProtKB-ARBA"/>
</dbReference>
<dbReference type="PANTHER" id="PTHR14089">
    <property type="entry name" value="PRE-MRNA-SPLICING FACTOR RBM22"/>
    <property type="match status" value="1"/>
</dbReference>
<dbReference type="OrthoDB" id="79367at2759"/>
<dbReference type="GO" id="GO:0008380">
    <property type="term" value="P:RNA splicing"/>
    <property type="evidence" value="ECO:0007669"/>
    <property type="project" value="UniProtKB-KW"/>
</dbReference>
<feature type="compositionally biased region" description="Pro residues" evidence="8">
    <location>
        <begin position="346"/>
        <end position="358"/>
    </location>
</feature>
<dbReference type="InterPro" id="IPR039171">
    <property type="entry name" value="Cwc2/Slt11"/>
</dbReference>
<keyword evidence="4 7" id="KW-0694">RNA-binding</keyword>
<dbReference type="STRING" id="1081102.A0A167ZSQ0"/>
<keyword evidence="3" id="KW-0507">mRNA processing</keyword>
<dbReference type="SUPFAM" id="SSF48464">
    <property type="entry name" value="ENTH/VHS domain"/>
    <property type="match status" value="1"/>
</dbReference>
<feature type="region of interest" description="Disordered" evidence="8">
    <location>
        <begin position="693"/>
        <end position="825"/>
    </location>
</feature>
<evidence type="ECO:0000256" key="2">
    <source>
        <dbReference type="ARBA" id="ARBA00022553"/>
    </source>
</evidence>
<evidence type="ECO:0000256" key="8">
    <source>
        <dbReference type="SAM" id="MobiDB-lite"/>
    </source>
</evidence>
<dbReference type="GO" id="GO:0036002">
    <property type="term" value="F:pre-mRNA binding"/>
    <property type="evidence" value="ECO:0007669"/>
    <property type="project" value="TreeGrafter"/>
</dbReference>
<evidence type="ECO:0000313" key="11">
    <source>
        <dbReference type="EMBL" id="OAA67864.1"/>
    </source>
</evidence>
<dbReference type="Gene3D" id="3.30.70.330">
    <property type="match status" value="1"/>
</dbReference>
<evidence type="ECO:0000256" key="6">
    <source>
        <dbReference type="ARBA" id="ARBA00023242"/>
    </source>
</evidence>
<feature type="compositionally biased region" description="Low complexity" evidence="8">
    <location>
        <begin position="781"/>
        <end position="798"/>
    </location>
</feature>
<dbReference type="PROSITE" id="PS51391">
    <property type="entry name" value="CID"/>
    <property type="match status" value="1"/>
</dbReference>
<dbReference type="InterPro" id="IPR012677">
    <property type="entry name" value="Nucleotide-bd_a/b_plait_sf"/>
</dbReference>
<dbReference type="SMART" id="SM00582">
    <property type="entry name" value="RPR"/>
    <property type="match status" value="1"/>
</dbReference>
<comment type="subcellular location">
    <subcellularLocation>
        <location evidence="1">Nucleus</location>
    </subcellularLocation>
</comment>